<feature type="domain" description="LRAT" evidence="1">
    <location>
        <begin position="1"/>
        <end position="67"/>
    </location>
</feature>
<evidence type="ECO:0000313" key="2">
    <source>
        <dbReference type="EMBL" id="QLI80862.1"/>
    </source>
</evidence>
<keyword evidence="3" id="KW-1185">Reference proteome</keyword>
<dbReference type="GO" id="GO:0016746">
    <property type="term" value="F:acyltransferase activity"/>
    <property type="evidence" value="ECO:0007669"/>
    <property type="project" value="UniProtKB-KW"/>
</dbReference>
<reference evidence="2 3" key="1">
    <citation type="journal article" date="2016" name="Int. J. Syst. Evol. Microbiol.">
        <title>Chitinibacter fontanus sp. nov., isolated from a spring.</title>
        <authorList>
            <person name="Sheu S.Y."/>
            <person name="Li Y.S."/>
            <person name="Young C.C."/>
            <person name="Chen W.M."/>
        </authorList>
    </citation>
    <scope>NUCLEOTIDE SEQUENCE [LARGE SCALE GENOMIC DNA]</scope>
    <source>
        <strain evidence="2 3">STM-7</strain>
    </source>
</reference>
<proteinExistence type="predicted"/>
<dbReference type="RefSeq" id="WP_180307996.1">
    <property type="nucleotide sequence ID" value="NZ_CP058952.1"/>
</dbReference>
<accession>A0A7D5Z5L3</accession>
<dbReference type="AlphaFoldDB" id="A0A7D5Z5L3"/>
<dbReference type="EMBL" id="CP058952">
    <property type="protein sequence ID" value="QLI80862.1"/>
    <property type="molecule type" value="Genomic_DNA"/>
</dbReference>
<dbReference type="InterPro" id="IPR007053">
    <property type="entry name" value="LRAT_dom"/>
</dbReference>
<sequence>MIEIVSLDEFCQGNGYTKQNYAIRKYSREESVERARSRLGEDWYDVLLNIFEHFVTWCIMGIHHSQQVSKLIAATALTKATLAIPAVVGRMMADRVIMPSVRTSSVATSTASAGMTSVGLVSTWGGAPTVAPLLVTLEAGAVLGYGVQKNTD</sequence>
<dbReference type="Proteomes" id="UP000510822">
    <property type="component" value="Chromosome"/>
</dbReference>
<protein>
    <submittedName>
        <fullName evidence="2">Lecithin retinol acyltransferase family protein</fullName>
    </submittedName>
</protein>
<gene>
    <name evidence="2" type="ORF">HZU75_04580</name>
</gene>
<dbReference type="Gene3D" id="3.90.1720.10">
    <property type="entry name" value="endopeptidase domain like (from Nostoc punctiforme)"/>
    <property type="match status" value="1"/>
</dbReference>
<evidence type="ECO:0000313" key="3">
    <source>
        <dbReference type="Proteomes" id="UP000510822"/>
    </source>
</evidence>
<evidence type="ECO:0000259" key="1">
    <source>
        <dbReference type="PROSITE" id="PS51934"/>
    </source>
</evidence>
<name>A0A7D5Z5L3_9NEIS</name>
<keyword evidence="2" id="KW-0808">Transferase</keyword>
<keyword evidence="2" id="KW-0012">Acyltransferase</keyword>
<dbReference type="KEGG" id="cfon:HZU75_04580"/>
<dbReference type="PROSITE" id="PS51934">
    <property type="entry name" value="LRAT"/>
    <property type="match status" value="1"/>
</dbReference>
<organism evidence="2 3">
    <name type="scientific">Chitinibacter fontanus</name>
    <dbReference type="NCBI Taxonomy" id="1737446"/>
    <lineage>
        <taxon>Bacteria</taxon>
        <taxon>Pseudomonadati</taxon>
        <taxon>Pseudomonadota</taxon>
        <taxon>Betaproteobacteria</taxon>
        <taxon>Neisseriales</taxon>
        <taxon>Chitinibacteraceae</taxon>
        <taxon>Chitinibacter</taxon>
    </lineage>
</organism>
<dbReference type="Pfam" id="PF04970">
    <property type="entry name" value="LRAT"/>
    <property type="match status" value="1"/>
</dbReference>